<dbReference type="EMBL" id="BOPZ01000038">
    <property type="protein sequence ID" value="GIM30457.1"/>
    <property type="molecule type" value="Genomic_DNA"/>
</dbReference>
<protein>
    <recommendedName>
        <fullName evidence="1">DUF1540 domain-containing protein</fullName>
    </recommendedName>
</protein>
<accession>A0A919S2A6</accession>
<evidence type="ECO:0000313" key="2">
    <source>
        <dbReference type="EMBL" id="GIM30457.1"/>
    </source>
</evidence>
<dbReference type="Pfam" id="PF07561">
    <property type="entry name" value="DUF1540"/>
    <property type="match status" value="2"/>
</dbReference>
<gene>
    <name evidence="2" type="ORF">CPJCM30710_31230</name>
</gene>
<dbReference type="AlphaFoldDB" id="A0A919S2A6"/>
<sequence length="106" mass="11692">MSKIYCNVTNCSHNKNEVCYANRINVSGGNAENSRQTCCASFLDSSHYSTLTNNTNDYGNECTAIVCNVHSCTFNDDENCYAGNIAVSGNKANIYEETNCSTFREK</sequence>
<evidence type="ECO:0000313" key="3">
    <source>
        <dbReference type="Proteomes" id="UP000679179"/>
    </source>
</evidence>
<comment type="caution">
    <text evidence="2">The sequence shown here is derived from an EMBL/GenBank/DDBJ whole genome shotgun (WGS) entry which is preliminary data.</text>
</comment>
<dbReference type="RefSeq" id="WP_212905125.1">
    <property type="nucleotide sequence ID" value="NZ_BOPZ01000038.1"/>
</dbReference>
<proteinExistence type="predicted"/>
<evidence type="ECO:0000259" key="1">
    <source>
        <dbReference type="Pfam" id="PF07561"/>
    </source>
</evidence>
<name>A0A919S2A6_9CLOT</name>
<reference evidence="2" key="1">
    <citation type="submission" date="2021-03" db="EMBL/GenBank/DDBJ databases">
        <title>Taxonomic study of Clostridium polyendosporum from meadow-gley soil under rice.</title>
        <authorList>
            <person name="Kobayashi H."/>
            <person name="Tanizawa Y."/>
            <person name="Yagura M."/>
        </authorList>
    </citation>
    <scope>NUCLEOTIDE SEQUENCE</scope>
    <source>
        <strain evidence="2">JCM 30710</strain>
    </source>
</reference>
<dbReference type="InterPro" id="IPR011437">
    <property type="entry name" value="DUF1540"/>
</dbReference>
<keyword evidence="3" id="KW-1185">Reference proteome</keyword>
<dbReference type="Proteomes" id="UP000679179">
    <property type="component" value="Unassembled WGS sequence"/>
</dbReference>
<feature type="domain" description="DUF1540" evidence="1">
    <location>
        <begin position="65"/>
        <end position="103"/>
    </location>
</feature>
<feature type="domain" description="DUF1540" evidence="1">
    <location>
        <begin position="4"/>
        <end position="42"/>
    </location>
</feature>
<organism evidence="2 3">
    <name type="scientific">Clostridium polyendosporum</name>
    <dbReference type="NCBI Taxonomy" id="69208"/>
    <lineage>
        <taxon>Bacteria</taxon>
        <taxon>Bacillati</taxon>
        <taxon>Bacillota</taxon>
        <taxon>Clostridia</taxon>
        <taxon>Eubacteriales</taxon>
        <taxon>Clostridiaceae</taxon>
        <taxon>Clostridium</taxon>
    </lineage>
</organism>